<accession>A0A6J4V6X4</accession>
<organism evidence="3">
    <name type="scientific">uncultured Thermomicrobiales bacterium</name>
    <dbReference type="NCBI Taxonomy" id="1645740"/>
    <lineage>
        <taxon>Bacteria</taxon>
        <taxon>Pseudomonadati</taxon>
        <taxon>Thermomicrobiota</taxon>
        <taxon>Thermomicrobia</taxon>
        <taxon>Thermomicrobiales</taxon>
        <taxon>environmental samples</taxon>
    </lineage>
</organism>
<evidence type="ECO:0000259" key="2">
    <source>
        <dbReference type="SMART" id="SM00834"/>
    </source>
</evidence>
<dbReference type="AlphaFoldDB" id="A0A6J4V6X4"/>
<dbReference type="Gene3D" id="2.20.28.30">
    <property type="entry name" value="RNA polymerase ii, chain L"/>
    <property type="match status" value="1"/>
</dbReference>
<dbReference type="SMART" id="SM00834">
    <property type="entry name" value="CxxC_CXXC_SSSS"/>
    <property type="match status" value="1"/>
</dbReference>
<feature type="domain" description="Putative regulatory protein FmdB zinc ribbon" evidence="2">
    <location>
        <begin position="1"/>
        <end position="43"/>
    </location>
</feature>
<reference evidence="3" key="1">
    <citation type="submission" date="2020-02" db="EMBL/GenBank/DDBJ databases">
        <authorList>
            <person name="Meier V. D."/>
        </authorList>
    </citation>
    <scope>NUCLEOTIDE SEQUENCE</scope>
    <source>
        <strain evidence="3">AVDCRST_MAG33</strain>
    </source>
</reference>
<evidence type="ECO:0000256" key="1">
    <source>
        <dbReference type="SAM" id="MobiDB-lite"/>
    </source>
</evidence>
<feature type="region of interest" description="Disordered" evidence="1">
    <location>
        <begin position="70"/>
        <end position="93"/>
    </location>
</feature>
<proteinExistence type="predicted"/>
<dbReference type="Pfam" id="PF09723">
    <property type="entry name" value="Zn_ribbon_8"/>
    <property type="match status" value="1"/>
</dbReference>
<name>A0A6J4V6X4_9BACT</name>
<sequence>MPTYAFRCPDCGGTFDERRTFAHSDDPVTCPACGGGGATKQFGTPMVLRKGMAARALLEAPGRVPVASASAAHSSGCPCCSGGSVPPASPTID</sequence>
<dbReference type="InterPro" id="IPR013429">
    <property type="entry name" value="Regulatory_FmdB_Zinc_ribbon"/>
</dbReference>
<evidence type="ECO:0000313" key="3">
    <source>
        <dbReference type="EMBL" id="CAA9569935.1"/>
    </source>
</evidence>
<dbReference type="NCBIfam" id="TIGR02605">
    <property type="entry name" value="CxxC_CxxC_SSSS"/>
    <property type="match status" value="1"/>
</dbReference>
<protein>
    <recommendedName>
        <fullName evidence="2">Putative regulatory protein FmdB zinc ribbon domain-containing protein</fullName>
    </recommendedName>
</protein>
<dbReference type="EMBL" id="CADCWK010000280">
    <property type="protein sequence ID" value="CAA9569935.1"/>
    <property type="molecule type" value="Genomic_DNA"/>
</dbReference>
<feature type="compositionally biased region" description="Low complexity" evidence="1">
    <location>
        <begin position="70"/>
        <end position="86"/>
    </location>
</feature>
<gene>
    <name evidence="3" type="ORF">AVDCRST_MAG33-2419</name>
</gene>